<sequence length="530" mass="59617">MNPPVYLRNWLHRSPWMVRILLVFVTLSAVFQFGAFALSQNFVISYLGAQQEDVTFAIQMTYVGILVMLPVQFRFQRYFEPRNYMIVILSCGIALAAACLFVQDLVLFFVIRFLQGLVVCGIASCMFVHVSAYLKTEHRQVIPSVLLYGSVLANTVIIGMVASNVSLTADFQQLYYYIILFLLISLVIIMTGFKSRTDRHPYPLWQIDWVGAVFFVTAAVAFAYTIIYGSKFYWLTDHRIRLSILITVVSVFLYILREYSIKRPLIQVRTLLNPKIWLGLLLLAVYYGMKESINLLFGYTGVVLQWSPAQTMELGLFNLAGIILFMILSTALLFRKPGFFPGFLFIGFALLLVYHLWVYLLITPDLAFEDLIVPIFLQGAASGMMLVPIVVFIIRAATPAAGYTGLVIGAYARFTALLNASAGFYNLQLYYNQIYKESFLIHITGTDQQTAERLDSFKQLYLSKGYVPEQAAVLANGALSRLIGTQAQLLTVRAVFMQLSIIAGSIMIIAGIVWILASVLKKSNAVAQIN</sequence>
<feature type="transmembrane region" description="Helical" evidence="5">
    <location>
        <begin position="141"/>
        <end position="162"/>
    </location>
</feature>
<evidence type="ECO:0000256" key="2">
    <source>
        <dbReference type="ARBA" id="ARBA00022692"/>
    </source>
</evidence>
<proteinExistence type="predicted"/>
<dbReference type="PANTHER" id="PTHR23501">
    <property type="entry name" value="MAJOR FACILITATOR SUPERFAMILY"/>
    <property type="match status" value="1"/>
</dbReference>
<feature type="transmembrane region" description="Helical" evidence="5">
    <location>
        <begin position="85"/>
        <end position="103"/>
    </location>
</feature>
<name>A0A1S9PA66_9SPHI</name>
<dbReference type="InterPro" id="IPR036259">
    <property type="entry name" value="MFS_trans_sf"/>
</dbReference>
<dbReference type="EMBL" id="MBTF01000035">
    <property type="protein sequence ID" value="OOQ57835.1"/>
    <property type="molecule type" value="Genomic_DNA"/>
</dbReference>
<evidence type="ECO:0000313" key="6">
    <source>
        <dbReference type="EMBL" id="OOQ57835.1"/>
    </source>
</evidence>
<feature type="transmembrane region" description="Helical" evidence="5">
    <location>
        <begin position="205"/>
        <end position="227"/>
    </location>
</feature>
<feature type="transmembrane region" description="Helical" evidence="5">
    <location>
        <begin position="277"/>
        <end position="302"/>
    </location>
</feature>
<comment type="subcellular location">
    <subcellularLocation>
        <location evidence="1">Membrane</location>
        <topology evidence="1">Multi-pass membrane protein</topology>
    </subcellularLocation>
</comment>
<protein>
    <recommendedName>
        <fullName evidence="8">MFS transporter</fullName>
    </recommendedName>
</protein>
<accession>A0A1S9PA66</accession>
<feature type="transmembrane region" description="Helical" evidence="5">
    <location>
        <begin position="314"/>
        <end position="334"/>
    </location>
</feature>
<reference evidence="6 7" key="1">
    <citation type="submission" date="2016-07" db="EMBL/GenBank/DDBJ databases">
        <title>Genomic analysis of zinc-resistant bacterium Mucilaginibacter pedocola TBZ30.</title>
        <authorList>
            <person name="Huang J."/>
            <person name="Tang J."/>
        </authorList>
    </citation>
    <scope>NUCLEOTIDE SEQUENCE [LARGE SCALE GENOMIC DNA]</scope>
    <source>
        <strain evidence="6 7">TBZ30</strain>
    </source>
</reference>
<feature type="transmembrane region" description="Helical" evidence="5">
    <location>
        <begin position="109"/>
        <end position="134"/>
    </location>
</feature>
<dbReference type="Proteomes" id="UP000189739">
    <property type="component" value="Unassembled WGS sequence"/>
</dbReference>
<evidence type="ECO:0000256" key="1">
    <source>
        <dbReference type="ARBA" id="ARBA00004141"/>
    </source>
</evidence>
<dbReference type="GO" id="GO:0005886">
    <property type="term" value="C:plasma membrane"/>
    <property type="evidence" value="ECO:0007669"/>
    <property type="project" value="TreeGrafter"/>
</dbReference>
<feature type="transmembrane region" description="Helical" evidence="5">
    <location>
        <begin position="495"/>
        <end position="520"/>
    </location>
</feature>
<evidence type="ECO:0000256" key="3">
    <source>
        <dbReference type="ARBA" id="ARBA00022989"/>
    </source>
</evidence>
<keyword evidence="4 5" id="KW-0472">Membrane</keyword>
<feature type="transmembrane region" description="Helical" evidence="5">
    <location>
        <begin position="371"/>
        <end position="394"/>
    </location>
</feature>
<dbReference type="SUPFAM" id="SSF103473">
    <property type="entry name" value="MFS general substrate transporter"/>
    <property type="match status" value="1"/>
</dbReference>
<evidence type="ECO:0008006" key="8">
    <source>
        <dbReference type="Google" id="ProtNLM"/>
    </source>
</evidence>
<feature type="transmembrane region" description="Helical" evidence="5">
    <location>
        <begin position="406"/>
        <end position="425"/>
    </location>
</feature>
<evidence type="ECO:0000256" key="4">
    <source>
        <dbReference type="ARBA" id="ARBA00023136"/>
    </source>
</evidence>
<feature type="transmembrane region" description="Helical" evidence="5">
    <location>
        <begin position="339"/>
        <end position="359"/>
    </location>
</feature>
<keyword evidence="3 5" id="KW-1133">Transmembrane helix</keyword>
<dbReference type="Gene3D" id="1.20.1250.20">
    <property type="entry name" value="MFS general substrate transporter like domains"/>
    <property type="match status" value="1"/>
</dbReference>
<dbReference type="OrthoDB" id="1404010at2"/>
<feature type="transmembrane region" description="Helical" evidence="5">
    <location>
        <begin position="55"/>
        <end position="73"/>
    </location>
</feature>
<keyword evidence="2 5" id="KW-0812">Transmembrane</keyword>
<evidence type="ECO:0000313" key="7">
    <source>
        <dbReference type="Proteomes" id="UP000189739"/>
    </source>
</evidence>
<feature type="transmembrane region" description="Helical" evidence="5">
    <location>
        <begin position="174"/>
        <end position="193"/>
    </location>
</feature>
<feature type="transmembrane region" description="Helical" evidence="5">
    <location>
        <begin position="239"/>
        <end position="256"/>
    </location>
</feature>
<dbReference type="GO" id="GO:0022857">
    <property type="term" value="F:transmembrane transporter activity"/>
    <property type="evidence" value="ECO:0007669"/>
    <property type="project" value="InterPro"/>
</dbReference>
<comment type="caution">
    <text evidence="6">The sequence shown here is derived from an EMBL/GenBank/DDBJ whole genome shotgun (WGS) entry which is preliminary data.</text>
</comment>
<gene>
    <name evidence="6" type="ORF">BC343_13730</name>
</gene>
<dbReference type="InterPro" id="IPR011701">
    <property type="entry name" value="MFS"/>
</dbReference>
<dbReference type="Pfam" id="PF07690">
    <property type="entry name" value="MFS_1"/>
    <property type="match status" value="1"/>
</dbReference>
<dbReference type="AlphaFoldDB" id="A0A1S9PA66"/>
<keyword evidence="7" id="KW-1185">Reference proteome</keyword>
<evidence type="ECO:0000256" key="5">
    <source>
        <dbReference type="SAM" id="Phobius"/>
    </source>
</evidence>
<dbReference type="STRING" id="1792845.BC343_13730"/>
<organism evidence="6 7">
    <name type="scientific">Mucilaginibacter pedocola</name>
    <dbReference type="NCBI Taxonomy" id="1792845"/>
    <lineage>
        <taxon>Bacteria</taxon>
        <taxon>Pseudomonadati</taxon>
        <taxon>Bacteroidota</taxon>
        <taxon>Sphingobacteriia</taxon>
        <taxon>Sphingobacteriales</taxon>
        <taxon>Sphingobacteriaceae</taxon>
        <taxon>Mucilaginibacter</taxon>
    </lineage>
</organism>